<dbReference type="EMBL" id="LLXX01000015">
    <property type="protein sequence ID" value="KRR13788.1"/>
    <property type="molecule type" value="Genomic_DNA"/>
</dbReference>
<dbReference type="Gene3D" id="3.20.20.190">
    <property type="entry name" value="Phosphatidylinositol (PI) phosphodiesterase"/>
    <property type="match status" value="1"/>
</dbReference>
<dbReference type="AlphaFoldDB" id="A0A0R3M167"/>
<reference evidence="2 3" key="1">
    <citation type="submission" date="2014-03" db="EMBL/GenBank/DDBJ databases">
        <title>Bradyrhizobium valentinum sp. nov., isolated from effective nodules of Lupinus mariae-josephae, a lupine endemic of basic-lime soils in Eastern Spain.</title>
        <authorList>
            <person name="Duran D."/>
            <person name="Rey L."/>
            <person name="Navarro A."/>
            <person name="Busquets A."/>
            <person name="Imperial J."/>
            <person name="Ruiz-Argueso T."/>
        </authorList>
    </citation>
    <scope>NUCLEOTIDE SEQUENCE [LARGE SCALE GENOMIC DNA]</scope>
    <source>
        <strain evidence="2 3">LmjM3</strain>
    </source>
</reference>
<name>A0A0R3M167_9BRAD</name>
<dbReference type="Proteomes" id="UP000051913">
    <property type="component" value="Unassembled WGS sequence"/>
</dbReference>
<dbReference type="PANTHER" id="PTHR46211:SF1">
    <property type="entry name" value="GLYCEROPHOSPHODIESTER PHOSPHODIESTERASE, CYTOPLASMIC"/>
    <property type="match status" value="1"/>
</dbReference>
<dbReference type="STRING" id="1518501.CQ10_08535"/>
<evidence type="ECO:0000313" key="3">
    <source>
        <dbReference type="Proteomes" id="UP000051913"/>
    </source>
</evidence>
<dbReference type="PROSITE" id="PS51704">
    <property type="entry name" value="GP_PDE"/>
    <property type="match status" value="1"/>
</dbReference>
<sequence length="250" mass="27740">MRAPDWLTARPVAHRGLHDISRGIVENMPAAAQAAVDGNFAIECDIQLSSDGEAMVHHDNALGRLTEGSGALLGKTAAELKAVSFKNTPERMMTLGDLCSLVAGRVPLVIEVKSHFDGDRRLVKRMAEVLASYDGPAVGMSFDPDQVVALRELIPGRARGIVAEREYTAEEWPEASMEQRRGMTHLRHAFWSRPHFVAYWVNELPAAAPWIARNIFGLPLLAWTVRTPEQRTRAARYADQMIFEEFLPGT</sequence>
<evidence type="ECO:0000313" key="2">
    <source>
        <dbReference type="EMBL" id="KRR13788.1"/>
    </source>
</evidence>
<dbReference type="Pfam" id="PF03009">
    <property type="entry name" value="GDPD"/>
    <property type="match status" value="1"/>
</dbReference>
<evidence type="ECO:0000259" key="1">
    <source>
        <dbReference type="PROSITE" id="PS51704"/>
    </source>
</evidence>
<dbReference type="InterPro" id="IPR030395">
    <property type="entry name" value="GP_PDE_dom"/>
</dbReference>
<keyword evidence="3" id="KW-1185">Reference proteome</keyword>
<gene>
    <name evidence="2" type="ORF">CP49_22855</name>
</gene>
<accession>A0A0R3M167</accession>
<comment type="caution">
    <text evidence="2">The sequence shown here is derived from an EMBL/GenBank/DDBJ whole genome shotgun (WGS) entry which is preliminary data.</text>
</comment>
<dbReference type="GO" id="GO:0006629">
    <property type="term" value="P:lipid metabolic process"/>
    <property type="evidence" value="ECO:0007669"/>
    <property type="project" value="InterPro"/>
</dbReference>
<dbReference type="GO" id="GO:0008081">
    <property type="term" value="F:phosphoric diester hydrolase activity"/>
    <property type="evidence" value="ECO:0007669"/>
    <property type="project" value="InterPro"/>
</dbReference>
<dbReference type="InterPro" id="IPR017946">
    <property type="entry name" value="PLC-like_Pdiesterase_TIM-brl"/>
</dbReference>
<protein>
    <submittedName>
        <fullName evidence="2">Glycerophosphodiester phosphodiesterase</fullName>
    </submittedName>
</protein>
<dbReference type="RefSeq" id="WP_057848509.1">
    <property type="nucleotide sequence ID" value="NZ_LLXX01000015.1"/>
</dbReference>
<dbReference type="PANTHER" id="PTHR46211">
    <property type="entry name" value="GLYCEROPHOSPHORYL DIESTER PHOSPHODIESTERASE"/>
    <property type="match status" value="1"/>
</dbReference>
<dbReference type="SUPFAM" id="SSF51695">
    <property type="entry name" value="PLC-like phosphodiesterases"/>
    <property type="match status" value="1"/>
</dbReference>
<organism evidence="2 3">
    <name type="scientific">Bradyrhizobium valentinum</name>
    <dbReference type="NCBI Taxonomy" id="1518501"/>
    <lineage>
        <taxon>Bacteria</taxon>
        <taxon>Pseudomonadati</taxon>
        <taxon>Pseudomonadota</taxon>
        <taxon>Alphaproteobacteria</taxon>
        <taxon>Hyphomicrobiales</taxon>
        <taxon>Nitrobacteraceae</taxon>
        <taxon>Bradyrhizobium</taxon>
    </lineage>
</organism>
<feature type="domain" description="GP-PDE" evidence="1">
    <location>
        <begin position="9"/>
        <end position="250"/>
    </location>
</feature>
<proteinExistence type="predicted"/>